<proteinExistence type="predicted"/>
<name>A0A101M5X4_PICGL</name>
<organism evidence="1">
    <name type="scientific">Picea glauca</name>
    <name type="common">White spruce</name>
    <name type="synonym">Pinus glauca</name>
    <dbReference type="NCBI Taxonomy" id="3330"/>
    <lineage>
        <taxon>Eukaryota</taxon>
        <taxon>Viridiplantae</taxon>
        <taxon>Streptophyta</taxon>
        <taxon>Embryophyta</taxon>
        <taxon>Tracheophyta</taxon>
        <taxon>Spermatophyta</taxon>
        <taxon>Pinopsida</taxon>
        <taxon>Pinidae</taxon>
        <taxon>Conifers I</taxon>
        <taxon>Pinales</taxon>
        <taxon>Pinaceae</taxon>
        <taxon>Picea</taxon>
    </lineage>
</organism>
<accession>A0A101M5X4</accession>
<evidence type="ECO:0000313" key="1">
    <source>
        <dbReference type="EMBL" id="KUM51390.1"/>
    </source>
</evidence>
<dbReference type="AlphaFoldDB" id="A0A101M5X4"/>
<keyword evidence="1" id="KW-0496">Mitochondrion</keyword>
<geneLocation type="mitochondrion" evidence="1"/>
<sequence>MHKIIEGNIFEKEHCPERKGFVWSLWKYFEINICMEVFRECLSVPACIKIKPNSIDHLAMKCFYNIGKLERKCFYNVLIYSISDFSQGKYMIL</sequence>
<protein>
    <submittedName>
        <fullName evidence="1">Uncharacterized protein</fullName>
    </submittedName>
</protein>
<comment type="caution">
    <text evidence="1">The sequence shown here is derived from an EMBL/GenBank/DDBJ whole genome shotgun (WGS) entry which is preliminary data.</text>
</comment>
<reference evidence="1" key="1">
    <citation type="journal article" date="2015" name="Genome Biol. Evol.">
        <title>Organellar Genomes of White Spruce (Picea glauca): Assembly and Annotation.</title>
        <authorList>
            <person name="Jackman S.D."/>
            <person name="Warren R.L."/>
            <person name="Gibb E.A."/>
            <person name="Vandervalk B.P."/>
            <person name="Mohamadi H."/>
            <person name="Chu J."/>
            <person name="Raymond A."/>
            <person name="Pleasance S."/>
            <person name="Coope R."/>
            <person name="Wildung M.R."/>
            <person name="Ritland C.E."/>
            <person name="Bousquet J."/>
            <person name="Jones S.J."/>
            <person name="Bohlmann J."/>
            <person name="Birol I."/>
        </authorList>
    </citation>
    <scope>NUCLEOTIDE SEQUENCE [LARGE SCALE GENOMIC DNA]</scope>
    <source>
        <tissue evidence="1">Flushing bud</tissue>
    </source>
</reference>
<dbReference type="EMBL" id="LKAM01000001">
    <property type="protein sequence ID" value="KUM51390.1"/>
    <property type="molecule type" value="Genomic_DNA"/>
</dbReference>
<gene>
    <name evidence="1" type="ORF">ABT39_MTgene1237</name>
</gene>